<dbReference type="InterPro" id="IPR001107">
    <property type="entry name" value="Band_7"/>
</dbReference>
<evidence type="ECO:0000256" key="1">
    <source>
        <dbReference type="SAM" id="MobiDB-lite"/>
    </source>
</evidence>
<evidence type="ECO:0000313" key="4">
    <source>
        <dbReference type="EMBL" id="KIH60993.1"/>
    </source>
</evidence>
<accession>A0A0C2CVR9</accession>
<keyword evidence="2" id="KW-1133">Transmembrane helix</keyword>
<evidence type="ECO:0000256" key="2">
    <source>
        <dbReference type="SAM" id="Phobius"/>
    </source>
</evidence>
<gene>
    <name evidence="4" type="ORF">ANCDUO_08741</name>
</gene>
<keyword evidence="5" id="KW-1185">Reference proteome</keyword>
<dbReference type="GO" id="GO:0005886">
    <property type="term" value="C:plasma membrane"/>
    <property type="evidence" value="ECO:0007669"/>
    <property type="project" value="InterPro"/>
</dbReference>
<feature type="region of interest" description="Disordered" evidence="1">
    <location>
        <begin position="213"/>
        <end position="256"/>
    </location>
</feature>
<dbReference type="PANTHER" id="PTHR10264:SF28">
    <property type="entry name" value="BAND 7 DOMAIN-CONTAINING PROTEIN"/>
    <property type="match status" value="1"/>
</dbReference>
<protein>
    <recommendedName>
        <fullName evidence="3">Band 7 domain-containing protein</fullName>
    </recommendedName>
</protein>
<reference evidence="4 5" key="1">
    <citation type="submission" date="2013-12" db="EMBL/GenBank/DDBJ databases">
        <title>Draft genome of the parsitic nematode Ancylostoma duodenale.</title>
        <authorList>
            <person name="Mitreva M."/>
        </authorList>
    </citation>
    <scope>NUCLEOTIDE SEQUENCE [LARGE SCALE GENOMIC DNA]</scope>
    <source>
        <strain evidence="4 5">Zhejiang</strain>
    </source>
</reference>
<evidence type="ECO:0000259" key="3">
    <source>
        <dbReference type="Pfam" id="PF01145"/>
    </source>
</evidence>
<sequence>MNTIELVIYVLSVLYGISVATEFVEDYGNPLCLQFVSTTERLVVLRLGRAQKTRGPGATFVLPCIDNTYKISTTITAFNVTPMNTIELVIYVLSVLFVVLTLPFSLLFVMKFVSTTERLVVLRLGRAQKTRGPGATFVLPCIDNTYKISTTITAFNVPPLQDLPGWDCNFKIRRLSIGLGCHRNSKKNSKKCEICDSIDMSLAMKAWEKKGVVNGPWPNGRSQWPWPNGRSQSSHEGSSPGGKEEGRKWVESASKW</sequence>
<dbReference type="PANTHER" id="PTHR10264">
    <property type="entry name" value="BAND 7 PROTEIN-RELATED"/>
    <property type="match status" value="1"/>
</dbReference>
<dbReference type="Pfam" id="PF01145">
    <property type="entry name" value="Band_7"/>
    <property type="match status" value="2"/>
</dbReference>
<feature type="domain" description="Band 7" evidence="3">
    <location>
        <begin position="113"/>
        <end position="159"/>
    </location>
</feature>
<evidence type="ECO:0000313" key="5">
    <source>
        <dbReference type="Proteomes" id="UP000054047"/>
    </source>
</evidence>
<proteinExistence type="predicted"/>
<keyword evidence="2" id="KW-0812">Transmembrane</keyword>
<name>A0A0C2CVR9_9BILA</name>
<dbReference type="Proteomes" id="UP000054047">
    <property type="component" value="Unassembled WGS sequence"/>
</dbReference>
<feature type="transmembrane region" description="Helical" evidence="2">
    <location>
        <begin position="88"/>
        <end position="109"/>
    </location>
</feature>
<dbReference type="AlphaFoldDB" id="A0A0C2CVR9"/>
<organism evidence="4 5">
    <name type="scientific">Ancylostoma duodenale</name>
    <dbReference type="NCBI Taxonomy" id="51022"/>
    <lineage>
        <taxon>Eukaryota</taxon>
        <taxon>Metazoa</taxon>
        <taxon>Ecdysozoa</taxon>
        <taxon>Nematoda</taxon>
        <taxon>Chromadorea</taxon>
        <taxon>Rhabditida</taxon>
        <taxon>Rhabditina</taxon>
        <taxon>Rhabditomorpha</taxon>
        <taxon>Strongyloidea</taxon>
        <taxon>Ancylostomatidae</taxon>
        <taxon>Ancylostomatinae</taxon>
        <taxon>Ancylostoma</taxon>
    </lineage>
</organism>
<keyword evidence="2" id="KW-0472">Membrane</keyword>
<feature type="domain" description="Band 7" evidence="3">
    <location>
        <begin position="36"/>
        <end position="85"/>
    </location>
</feature>
<dbReference type="InterPro" id="IPR043202">
    <property type="entry name" value="Band-7_stomatin-like"/>
</dbReference>
<dbReference type="EMBL" id="KN730474">
    <property type="protein sequence ID" value="KIH60993.1"/>
    <property type="molecule type" value="Genomic_DNA"/>
</dbReference>
<dbReference type="OrthoDB" id="5874091at2759"/>